<evidence type="ECO:0000256" key="1">
    <source>
        <dbReference type="SAM" id="Phobius"/>
    </source>
</evidence>
<keyword evidence="1" id="KW-0472">Membrane</keyword>
<dbReference type="EMBL" id="MN740946">
    <property type="protein sequence ID" value="QHU19222.1"/>
    <property type="molecule type" value="Genomic_DNA"/>
</dbReference>
<evidence type="ECO:0000313" key="2">
    <source>
        <dbReference type="EMBL" id="QHU19222.1"/>
    </source>
</evidence>
<feature type="transmembrane region" description="Helical" evidence="1">
    <location>
        <begin position="7"/>
        <end position="25"/>
    </location>
</feature>
<protein>
    <submittedName>
        <fullName evidence="2">Uncharacterized protein</fullName>
    </submittedName>
</protein>
<keyword evidence="1" id="KW-0812">Transmembrane</keyword>
<reference evidence="2" key="1">
    <citation type="journal article" date="2020" name="Nature">
        <title>Giant virus diversity and host interactions through global metagenomics.</title>
        <authorList>
            <person name="Schulz F."/>
            <person name="Roux S."/>
            <person name="Paez-Espino D."/>
            <person name="Jungbluth S."/>
            <person name="Walsh D.A."/>
            <person name="Denef V.J."/>
            <person name="McMahon K.D."/>
            <person name="Konstantinidis K.T."/>
            <person name="Eloe-Fadrosh E.A."/>
            <person name="Kyrpides N.C."/>
            <person name="Woyke T."/>
        </authorList>
    </citation>
    <scope>NUCLEOTIDE SEQUENCE</scope>
    <source>
        <strain evidence="2">GVMAG-S-3300013014-104</strain>
    </source>
</reference>
<name>A0A6C0KMH0_9ZZZZ</name>
<keyword evidence="1" id="KW-1133">Transmembrane helix</keyword>
<dbReference type="AlphaFoldDB" id="A0A6C0KMH0"/>
<accession>A0A6C0KMH0</accession>
<sequence>MIALFEILRFLFSLLILSFLMWIIIKIHLHFSKNNKTIEQIRNRL</sequence>
<organism evidence="2">
    <name type="scientific">viral metagenome</name>
    <dbReference type="NCBI Taxonomy" id="1070528"/>
    <lineage>
        <taxon>unclassified sequences</taxon>
        <taxon>metagenomes</taxon>
        <taxon>organismal metagenomes</taxon>
    </lineage>
</organism>
<proteinExistence type="predicted"/>